<dbReference type="EMBL" id="JANEYF010000610">
    <property type="protein sequence ID" value="KAJ8968995.1"/>
    <property type="molecule type" value="Genomic_DNA"/>
</dbReference>
<dbReference type="PANTHER" id="PTHR15141">
    <property type="entry name" value="TRANSCRIPTION ELONGATION FACTOR B POLYPEPTIDE 3"/>
    <property type="match status" value="1"/>
</dbReference>
<protein>
    <recommendedName>
        <fullName evidence="3">Elongin-A</fullName>
    </recommendedName>
</protein>
<name>A0AAV8ZTN3_9CUCU</name>
<dbReference type="Proteomes" id="UP001162156">
    <property type="component" value="Unassembled WGS sequence"/>
</dbReference>
<dbReference type="InterPro" id="IPR051870">
    <property type="entry name" value="Elongin-A_domain"/>
</dbReference>
<evidence type="ECO:0000313" key="2">
    <source>
        <dbReference type="Proteomes" id="UP001162156"/>
    </source>
</evidence>
<evidence type="ECO:0008006" key="3">
    <source>
        <dbReference type="Google" id="ProtNLM"/>
    </source>
</evidence>
<sequence>MSSLNQTLKYTAGVSYLQLKPVLDKATPAQLLNMEHRNPYLIEKTDELWLLHCQKEFRNIKREGFESWREMYMRCLDEREAKLRAITASIKQSQDKSRPTHTTKLAYIDSVVNPPRTIAKIQAKNGILFDKKPAQTPSSRIAALALSQGAKKVVPLKSKKAPLMAKTLSFLKKWNRR</sequence>
<accession>A0AAV8ZTN3</accession>
<organism evidence="1 2">
    <name type="scientific">Rhamnusium bicolor</name>
    <dbReference type="NCBI Taxonomy" id="1586634"/>
    <lineage>
        <taxon>Eukaryota</taxon>
        <taxon>Metazoa</taxon>
        <taxon>Ecdysozoa</taxon>
        <taxon>Arthropoda</taxon>
        <taxon>Hexapoda</taxon>
        <taxon>Insecta</taxon>
        <taxon>Pterygota</taxon>
        <taxon>Neoptera</taxon>
        <taxon>Endopterygota</taxon>
        <taxon>Coleoptera</taxon>
        <taxon>Polyphaga</taxon>
        <taxon>Cucujiformia</taxon>
        <taxon>Chrysomeloidea</taxon>
        <taxon>Cerambycidae</taxon>
        <taxon>Lepturinae</taxon>
        <taxon>Rhagiini</taxon>
        <taxon>Rhamnusium</taxon>
    </lineage>
</organism>
<gene>
    <name evidence="1" type="ORF">NQ314_001983</name>
</gene>
<dbReference type="Gene3D" id="6.10.250.3180">
    <property type="match status" value="1"/>
</dbReference>
<reference evidence="1" key="1">
    <citation type="journal article" date="2023" name="Insect Mol. Biol.">
        <title>Genome sequencing provides insights into the evolution of gene families encoding plant cell wall-degrading enzymes in longhorned beetles.</title>
        <authorList>
            <person name="Shin N.R."/>
            <person name="Okamura Y."/>
            <person name="Kirsch R."/>
            <person name="Pauchet Y."/>
        </authorList>
    </citation>
    <scope>NUCLEOTIDE SEQUENCE</scope>
    <source>
        <strain evidence="1">RBIC_L_NR</strain>
    </source>
</reference>
<dbReference type="InterPro" id="IPR010684">
    <property type="entry name" value="RNA_pol_II_trans_fac_SIII_A"/>
</dbReference>
<dbReference type="GO" id="GO:0006368">
    <property type="term" value="P:transcription elongation by RNA polymerase II"/>
    <property type="evidence" value="ECO:0007669"/>
    <property type="project" value="InterPro"/>
</dbReference>
<proteinExistence type="predicted"/>
<comment type="caution">
    <text evidence="1">The sequence shown here is derived from an EMBL/GenBank/DDBJ whole genome shotgun (WGS) entry which is preliminary data.</text>
</comment>
<dbReference type="PANTHER" id="PTHR15141:SF76">
    <property type="entry name" value="TRANSCRIPTION ELONGATION FACTOR B POLYPEPTIDE 3"/>
    <property type="match status" value="1"/>
</dbReference>
<dbReference type="Pfam" id="PF06881">
    <property type="entry name" value="Elongin_A"/>
    <property type="match status" value="1"/>
</dbReference>
<dbReference type="GO" id="GO:0070449">
    <property type="term" value="C:elongin complex"/>
    <property type="evidence" value="ECO:0007669"/>
    <property type="project" value="InterPro"/>
</dbReference>
<evidence type="ECO:0000313" key="1">
    <source>
        <dbReference type="EMBL" id="KAJ8968995.1"/>
    </source>
</evidence>
<dbReference type="AlphaFoldDB" id="A0AAV8ZTN3"/>
<keyword evidence="2" id="KW-1185">Reference proteome</keyword>